<sequence length="45" mass="4861">MKELPGDWKSAPECMNLAPDLDFCCVTMPMFASFSDEVDAAASST</sequence>
<organism evidence="1">
    <name type="scientific">Medicago truncatula</name>
    <name type="common">Barrel medic</name>
    <name type="synonym">Medicago tribuloides</name>
    <dbReference type="NCBI Taxonomy" id="3880"/>
    <lineage>
        <taxon>Eukaryota</taxon>
        <taxon>Viridiplantae</taxon>
        <taxon>Streptophyta</taxon>
        <taxon>Embryophyta</taxon>
        <taxon>Tracheophyta</taxon>
        <taxon>Spermatophyta</taxon>
        <taxon>Magnoliopsida</taxon>
        <taxon>eudicotyledons</taxon>
        <taxon>Gunneridae</taxon>
        <taxon>Pentapetalae</taxon>
        <taxon>rosids</taxon>
        <taxon>fabids</taxon>
        <taxon>Fabales</taxon>
        <taxon>Fabaceae</taxon>
        <taxon>Papilionoideae</taxon>
        <taxon>50 kb inversion clade</taxon>
        <taxon>NPAAA clade</taxon>
        <taxon>Hologalegina</taxon>
        <taxon>IRL clade</taxon>
        <taxon>Trifolieae</taxon>
        <taxon>Medicago</taxon>
    </lineage>
</organism>
<name>Q2HSW9_MEDTR</name>
<dbReference type="EMBL" id="AC150891">
    <property type="protein sequence ID" value="ABD33054.1"/>
    <property type="molecule type" value="Genomic_DNA"/>
</dbReference>
<reference evidence="1" key="2">
    <citation type="submission" date="2007-03" db="EMBL/GenBank/DDBJ databases">
        <authorList>
            <consortium name="The International Medicago Genome Annotation Group"/>
        </authorList>
    </citation>
    <scope>NUCLEOTIDE SEQUENCE</scope>
</reference>
<proteinExistence type="predicted"/>
<dbReference type="AlphaFoldDB" id="Q2HSW9"/>
<gene>
    <name evidence="1" type="ORF">MtrDRAFT_AC150891g7v2</name>
</gene>
<reference evidence="1" key="1">
    <citation type="submission" date="2005-04" db="EMBL/GenBank/DDBJ databases">
        <authorList>
            <person name="Town C.D."/>
        </authorList>
    </citation>
    <scope>NUCLEOTIDE SEQUENCE</scope>
</reference>
<evidence type="ECO:0000313" key="1">
    <source>
        <dbReference type="EMBL" id="ABD33054.1"/>
    </source>
</evidence>
<protein>
    <submittedName>
        <fullName evidence="1">Uncharacterized protein</fullName>
    </submittedName>
</protein>
<accession>Q2HSW9</accession>